<dbReference type="OrthoDB" id="5372011at2759"/>
<keyword evidence="2" id="KW-0472">Membrane</keyword>
<proteinExistence type="predicted"/>
<feature type="transmembrane region" description="Helical" evidence="2">
    <location>
        <begin position="182"/>
        <end position="208"/>
    </location>
</feature>
<sequence>MPSQSPFLDTVLNPPPPTTTTPPSTTSSSPSSTTSTMSFSHADTAQIQAQIQAQLQAQAQAQAQVQAEVQAQVQAQAQAHQAQVQAQAQAQAQAQLQIQLHVQAQPFNATQQSLQSRNKPFTNQQTTTTTSPHRQRNSSSRSGSGSGGESFTARQRRLEAVSVLENSELLLWVSAERNEVRFLLFLFFPLVPFPSLLFLSTFLIIFVLSF</sequence>
<feature type="compositionally biased region" description="Polar residues" evidence="1">
    <location>
        <begin position="109"/>
        <end position="121"/>
    </location>
</feature>
<evidence type="ECO:0000256" key="2">
    <source>
        <dbReference type="SAM" id="Phobius"/>
    </source>
</evidence>
<dbReference type="Proteomes" id="UP000799444">
    <property type="component" value="Unassembled WGS sequence"/>
</dbReference>
<protein>
    <submittedName>
        <fullName evidence="3">Uncharacterized protein</fullName>
    </submittedName>
</protein>
<feature type="region of interest" description="Disordered" evidence="1">
    <location>
        <begin position="109"/>
        <end position="151"/>
    </location>
</feature>
<feature type="region of interest" description="Disordered" evidence="1">
    <location>
        <begin position="1"/>
        <end position="41"/>
    </location>
</feature>
<keyword evidence="4" id="KW-1185">Reference proteome</keyword>
<dbReference type="AlphaFoldDB" id="A0A9P4RCD7"/>
<gene>
    <name evidence="3" type="ORF">EJ04DRAFT_112295</name>
</gene>
<evidence type="ECO:0000256" key="1">
    <source>
        <dbReference type="SAM" id="MobiDB-lite"/>
    </source>
</evidence>
<organism evidence="3 4">
    <name type="scientific">Polyplosphaeria fusca</name>
    <dbReference type="NCBI Taxonomy" id="682080"/>
    <lineage>
        <taxon>Eukaryota</taxon>
        <taxon>Fungi</taxon>
        <taxon>Dikarya</taxon>
        <taxon>Ascomycota</taxon>
        <taxon>Pezizomycotina</taxon>
        <taxon>Dothideomycetes</taxon>
        <taxon>Pleosporomycetidae</taxon>
        <taxon>Pleosporales</taxon>
        <taxon>Tetraplosphaeriaceae</taxon>
        <taxon>Polyplosphaeria</taxon>
    </lineage>
</organism>
<comment type="caution">
    <text evidence="3">The sequence shown here is derived from an EMBL/GenBank/DDBJ whole genome shotgun (WGS) entry which is preliminary data.</text>
</comment>
<dbReference type="EMBL" id="ML996098">
    <property type="protein sequence ID" value="KAF2741011.1"/>
    <property type="molecule type" value="Genomic_DNA"/>
</dbReference>
<keyword evidence="2" id="KW-1133">Transmembrane helix</keyword>
<accession>A0A9P4RCD7</accession>
<name>A0A9P4RCD7_9PLEO</name>
<feature type="compositionally biased region" description="Low complexity" evidence="1">
    <location>
        <begin position="21"/>
        <end position="36"/>
    </location>
</feature>
<evidence type="ECO:0000313" key="3">
    <source>
        <dbReference type="EMBL" id="KAF2741011.1"/>
    </source>
</evidence>
<keyword evidence="2" id="KW-0812">Transmembrane</keyword>
<evidence type="ECO:0000313" key="4">
    <source>
        <dbReference type="Proteomes" id="UP000799444"/>
    </source>
</evidence>
<reference evidence="3" key="1">
    <citation type="journal article" date="2020" name="Stud. Mycol.">
        <title>101 Dothideomycetes genomes: a test case for predicting lifestyles and emergence of pathogens.</title>
        <authorList>
            <person name="Haridas S."/>
            <person name="Albert R."/>
            <person name="Binder M."/>
            <person name="Bloem J."/>
            <person name="Labutti K."/>
            <person name="Salamov A."/>
            <person name="Andreopoulos B."/>
            <person name="Baker S."/>
            <person name="Barry K."/>
            <person name="Bills G."/>
            <person name="Bluhm B."/>
            <person name="Cannon C."/>
            <person name="Castanera R."/>
            <person name="Culley D."/>
            <person name="Daum C."/>
            <person name="Ezra D."/>
            <person name="Gonzalez J."/>
            <person name="Henrissat B."/>
            <person name="Kuo A."/>
            <person name="Liang C."/>
            <person name="Lipzen A."/>
            <person name="Lutzoni F."/>
            <person name="Magnuson J."/>
            <person name="Mondo S."/>
            <person name="Nolan M."/>
            <person name="Ohm R."/>
            <person name="Pangilinan J."/>
            <person name="Park H.-J."/>
            <person name="Ramirez L."/>
            <person name="Alfaro M."/>
            <person name="Sun H."/>
            <person name="Tritt A."/>
            <person name="Yoshinaga Y."/>
            <person name="Zwiers L.-H."/>
            <person name="Turgeon B."/>
            <person name="Goodwin S."/>
            <person name="Spatafora J."/>
            <person name="Crous P."/>
            <person name="Grigoriev I."/>
        </authorList>
    </citation>
    <scope>NUCLEOTIDE SEQUENCE</scope>
    <source>
        <strain evidence="3">CBS 125425</strain>
    </source>
</reference>